<evidence type="ECO:0000256" key="2">
    <source>
        <dbReference type="PIRNR" id="PIRNR003107"/>
    </source>
</evidence>
<feature type="domain" description="PhoU" evidence="3">
    <location>
        <begin position="126"/>
        <end position="208"/>
    </location>
</feature>
<dbReference type="SUPFAM" id="SSF109755">
    <property type="entry name" value="PhoU-like"/>
    <property type="match status" value="1"/>
</dbReference>
<comment type="subcellular location">
    <subcellularLocation>
        <location evidence="2">Cytoplasm</location>
    </subcellularLocation>
</comment>
<keyword evidence="2" id="KW-0963">Cytoplasm</keyword>
<evidence type="ECO:0000313" key="4">
    <source>
        <dbReference type="EMBL" id="SHN60207.1"/>
    </source>
</evidence>
<gene>
    <name evidence="4" type="ORF">SAMN02745728_01098</name>
</gene>
<feature type="domain" description="PhoU" evidence="3">
    <location>
        <begin position="22"/>
        <end position="107"/>
    </location>
</feature>
<dbReference type="InterPro" id="IPR026022">
    <property type="entry name" value="PhoU_dom"/>
</dbReference>
<dbReference type="AlphaFoldDB" id="A0A1M7SNV7"/>
<dbReference type="InterPro" id="IPR038078">
    <property type="entry name" value="PhoU-like_sf"/>
</dbReference>
<dbReference type="Pfam" id="PF01895">
    <property type="entry name" value="PhoU"/>
    <property type="match status" value="2"/>
</dbReference>
<accession>A0A1M7SNV7</accession>
<protein>
    <recommendedName>
        <fullName evidence="2">Phosphate-specific transport system accessory protein PhoU</fullName>
    </recommendedName>
</protein>
<dbReference type="NCBIfam" id="TIGR02135">
    <property type="entry name" value="phoU_full"/>
    <property type="match status" value="1"/>
</dbReference>
<keyword evidence="2" id="KW-0592">Phosphate transport</keyword>
<keyword evidence="2" id="KW-0813">Transport</keyword>
<organism evidence="4 5">
    <name type="scientific">Desulfovibrio litoralis DSM 11393</name>
    <dbReference type="NCBI Taxonomy" id="1121455"/>
    <lineage>
        <taxon>Bacteria</taxon>
        <taxon>Pseudomonadati</taxon>
        <taxon>Thermodesulfobacteriota</taxon>
        <taxon>Desulfovibrionia</taxon>
        <taxon>Desulfovibrionales</taxon>
        <taxon>Desulfovibrionaceae</taxon>
        <taxon>Desulfovibrio</taxon>
    </lineage>
</organism>
<dbReference type="Gene3D" id="1.20.58.220">
    <property type="entry name" value="Phosphate transport system protein phou homolog 2, domain 2"/>
    <property type="match status" value="2"/>
</dbReference>
<dbReference type="PANTHER" id="PTHR42930">
    <property type="entry name" value="PHOSPHATE-SPECIFIC TRANSPORT SYSTEM ACCESSORY PROTEIN PHOU"/>
    <property type="match status" value="1"/>
</dbReference>
<comment type="function">
    <text evidence="2">Plays a role in the regulation of phosphate uptake.</text>
</comment>
<proteinExistence type="inferred from homology"/>
<dbReference type="GO" id="GO:0045936">
    <property type="term" value="P:negative regulation of phosphate metabolic process"/>
    <property type="evidence" value="ECO:0007669"/>
    <property type="project" value="InterPro"/>
</dbReference>
<dbReference type="PIRSF" id="PIRSF003107">
    <property type="entry name" value="PhoU"/>
    <property type="match status" value="1"/>
</dbReference>
<dbReference type="EMBL" id="FRDI01000004">
    <property type="protein sequence ID" value="SHN60207.1"/>
    <property type="molecule type" value="Genomic_DNA"/>
</dbReference>
<reference evidence="4 5" key="1">
    <citation type="submission" date="2016-12" db="EMBL/GenBank/DDBJ databases">
        <authorList>
            <person name="Song W.-J."/>
            <person name="Kurnit D.M."/>
        </authorList>
    </citation>
    <scope>NUCLEOTIDE SEQUENCE [LARGE SCALE GENOMIC DNA]</scope>
    <source>
        <strain evidence="4 5">DSM 11393</strain>
    </source>
</reference>
<name>A0A1M7SNV7_9BACT</name>
<dbReference type="InterPro" id="IPR028366">
    <property type="entry name" value="PhoU"/>
</dbReference>
<comment type="subunit">
    <text evidence="2">Homodimer.</text>
</comment>
<dbReference type="GO" id="GO:0030643">
    <property type="term" value="P:intracellular phosphate ion homeostasis"/>
    <property type="evidence" value="ECO:0007669"/>
    <property type="project" value="InterPro"/>
</dbReference>
<dbReference type="GO" id="GO:0005737">
    <property type="term" value="C:cytoplasm"/>
    <property type="evidence" value="ECO:0007669"/>
    <property type="project" value="UniProtKB-SubCell"/>
</dbReference>
<comment type="similarity">
    <text evidence="1 2">Belongs to the PhoU family.</text>
</comment>
<evidence type="ECO:0000256" key="1">
    <source>
        <dbReference type="ARBA" id="ARBA00008107"/>
    </source>
</evidence>
<keyword evidence="5" id="KW-1185">Reference proteome</keyword>
<dbReference type="RefSeq" id="WP_072696782.1">
    <property type="nucleotide sequence ID" value="NZ_FRDI01000004.1"/>
</dbReference>
<dbReference type="STRING" id="1121455.SAMN02745728_01098"/>
<sequence>MLSHETQTQQMISNLRTRLLVMFASTTIAFDEALDALHSGNVGKAIAVIEGDDTINSLEVEIDNLCLSLLVKAQPVAKDLRFVIGTLRIINDLERIGDEATIIAERILNIEDSSYKLVEETNKMLINLAQTILHKATNAFKDQDAESIFHICKLDDEISQAEMTVMQNIMTKTEKEAASFNSYTTMHSILVSRSLNRICRRAINIAEHTYFIYKGENLKHAHC</sequence>
<dbReference type="Proteomes" id="UP000186469">
    <property type="component" value="Unassembled WGS sequence"/>
</dbReference>
<evidence type="ECO:0000313" key="5">
    <source>
        <dbReference type="Proteomes" id="UP000186469"/>
    </source>
</evidence>
<dbReference type="GO" id="GO:0006817">
    <property type="term" value="P:phosphate ion transport"/>
    <property type="evidence" value="ECO:0007669"/>
    <property type="project" value="UniProtKB-KW"/>
</dbReference>
<dbReference type="OrthoDB" id="9814256at2"/>
<dbReference type="PANTHER" id="PTHR42930:SF3">
    <property type="entry name" value="PHOSPHATE-SPECIFIC TRANSPORT SYSTEM ACCESSORY PROTEIN PHOU"/>
    <property type="match status" value="1"/>
</dbReference>
<evidence type="ECO:0000259" key="3">
    <source>
        <dbReference type="Pfam" id="PF01895"/>
    </source>
</evidence>